<sequence>MSMSRDPLLGDFSFEKSDKICYEPSTDSTDRKTQDYLIYFLPGNPGLIQYYQPFLSRLYTLLSSSATTESSRFHICGHTLRGFESAQDGKKTKAPRYPLGLEQQIESQEQLLYNHIKSHRERTGNNPKVILMGHSVGCYILLELIQQHRGKIEGEGEEDFDLIGGILLFPTITHIAKSPLGMVFGKILQFPYFPEIVGTIAKALASLVPESFLHRLVKLVTRFPEYAATTTTSFIKSPMGVRQALHLAKDEMTKITDDQWDEEVWGAATSKGTNNRDTANSNLTFYWGNKDRWVATHTRDALIAARGHLSNSQTESGSEYWKPVMMVDNEGMPHDFCTTLRNSHSVAGKVKGWVDGIIEAHSKEIS</sequence>
<dbReference type="GO" id="GO:0005811">
    <property type="term" value="C:lipid droplet"/>
    <property type="evidence" value="ECO:0007669"/>
    <property type="project" value="UniProtKB-SubCell"/>
</dbReference>
<comment type="caution">
    <text evidence="5">The sequence shown here is derived from an EMBL/GenBank/DDBJ whole genome shotgun (WGS) entry which is preliminary data.</text>
</comment>
<dbReference type="GO" id="GO:0019915">
    <property type="term" value="P:lipid storage"/>
    <property type="evidence" value="ECO:0007669"/>
    <property type="project" value="InterPro"/>
</dbReference>
<dbReference type="RefSeq" id="XP_037154957.1">
    <property type="nucleotide sequence ID" value="XM_037300131.1"/>
</dbReference>
<dbReference type="GO" id="GO:0016298">
    <property type="term" value="F:lipase activity"/>
    <property type="evidence" value="ECO:0007669"/>
    <property type="project" value="InterPro"/>
</dbReference>
<evidence type="ECO:0000313" key="5">
    <source>
        <dbReference type="EMBL" id="KAF6226404.1"/>
    </source>
</evidence>
<proteinExistence type="inferred from homology"/>
<dbReference type="InterPro" id="IPR029058">
    <property type="entry name" value="AB_hydrolase_fold"/>
</dbReference>
<dbReference type="AlphaFoldDB" id="A0A8H6CNC5"/>
<dbReference type="Pfam" id="PF10230">
    <property type="entry name" value="LIDHydrolase"/>
    <property type="match status" value="1"/>
</dbReference>
<evidence type="ECO:0000256" key="4">
    <source>
        <dbReference type="ARBA" id="ARBA00022801"/>
    </source>
</evidence>
<evidence type="ECO:0000256" key="3">
    <source>
        <dbReference type="ARBA" id="ARBA00022677"/>
    </source>
</evidence>
<keyword evidence="6" id="KW-1185">Reference proteome</keyword>
<dbReference type="Proteomes" id="UP000593566">
    <property type="component" value="Unassembled WGS sequence"/>
</dbReference>
<evidence type="ECO:0000256" key="2">
    <source>
        <dbReference type="ARBA" id="ARBA00008300"/>
    </source>
</evidence>
<evidence type="ECO:0000256" key="1">
    <source>
        <dbReference type="ARBA" id="ARBA00004502"/>
    </source>
</evidence>
<keyword evidence="4" id="KW-0378">Hydrolase</keyword>
<accession>A0A8H6CNC5</accession>
<keyword evidence="3" id="KW-0551">Lipid droplet</keyword>
<dbReference type="EMBL" id="JACCJB010000006">
    <property type="protein sequence ID" value="KAF6226404.1"/>
    <property type="molecule type" value="Genomic_DNA"/>
</dbReference>
<gene>
    <name evidence="5" type="ORF">HO133_009270</name>
</gene>
<organism evidence="5 6">
    <name type="scientific">Letharia lupina</name>
    <dbReference type="NCBI Taxonomy" id="560253"/>
    <lineage>
        <taxon>Eukaryota</taxon>
        <taxon>Fungi</taxon>
        <taxon>Dikarya</taxon>
        <taxon>Ascomycota</taxon>
        <taxon>Pezizomycotina</taxon>
        <taxon>Lecanoromycetes</taxon>
        <taxon>OSLEUM clade</taxon>
        <taxon>Lecanoromycetidae</taxon>
        <taxon>Lecanorales</taxon>
        <taxon>Lecanorineae</taxon>
        <taxon>Parmeliaceae</taxon>
        <taxon>Letharia</taxon>
    </lineage>
</organism>
<dbReference type="GeneID" id="59337665"/>
<comment type="similarity">
    <text evidence="2">Belongs to the AB hydrolase superfamily. LDAH family.</text>
</comment>
<dbReference type="Gene3D" id="3.40.50.1820">
    <property type="entry name" value="alpha/beta hydrolase"/>
    <property type="match status" value="1"/>
</dbReference>
<name>A0A8H6CNC5_9LECA</name>
<dbReference type="InterPro" id="IPR019363">
    <property type="entry name" value="LDAH"/>
</dbReference>
<dbReference type="PANTHER" id="PTHR13390:SF0">
    <property type="entry name" value="LIPID DROPLET-ASSOCIATED HYDROLASE"/>
    <property type="match status" value="1"/>
</dbReference>
<dbReference type="PANTHER" id="PTHR13390">
    <property type="entry name" value="LIPASE"/>
    <property type="match status" value="1"/>
</dbReference>
<dbReference type="SUPFAM" id="SSF53474">
    <property type="entry name" value="alpha/beta-Hydrolases"/>
    <property type="match status" value="1"/>
</dbReference>
<comment type="subcellular location">
    <subcellularLocation>
        <location evidence="1">Lipid droplet</location>
    </subcellularLocation>
</comment>
<evidence type="ECO:0008006" key="7">
    <source>
        <dbReference type="Google" id="ProtNLM"/>
    </source>
</evidence>
<protein>
    <recommendedName>
        <fullName evidence="7">Lipid droplet-associated hydrolase</fullName>
    </recommendedName>
</protein>
<reference evidence="5 6" key="1">
    <citation type="journal article" date="2020" name="Genomics">
        <title>Complete, high-quality genomes from long-read metagenomic sequencing of two wolf lichen thalli reveals enigmatic genome architecture.</title>
        <authorList>
            <person name="McKenzie S.K."/>
            <person name="Walston R.F."/>
            <person name="Allen J.L."/>
        </authorList>
    </citation>
    <scope>NUCLEOTIDE SEQUENCE [LARGE SCALE GENOMIC DNA]</scope>
    <source>
        <strain evidence="5">WasteWater1</strain>
    </source>
</reference>
<evidence type="ECO:0000313" key="6">
    <source>
        <dbReference type="Proteomes" id="UP000593566"/>
    </source>
</evidence>